<dbReference type="EMBL" id="JAUJLE010000090">
    <property type="protein sequence ID" value="KAK0985813.1"/>
    <property type="molecule type" value="Genomic_DNA"/>
</dbReference>
<feature type="transmembrane region" description="Helical" evidence="6">
    <location>
        <begin position="1050"/>
        <end position="1070"/>
    </location>
</feature>
<dbReference type="SUPFAM" id="SSF103473">
    <property type="entry name" value="MFS general substrate transporter"/>
    <property type="match status" value="1"/>
</dbReference>
<feature type="transmembrane region" description="Helical" evidence="6">
    <location>
        <begin position="1132"/>
        <end position="1151"/>
    </location>
</feature>
<comment type="subcellular location">
    <subcellularLocation>
        <location evidence="2">Membrane</location>
        <topology evidence="2">Multi-pass membrane protein</topology>
    </subcellularLocation>
</comment>
<evidence type="ECO:0000313" key="7">
    <source>
        <dbReference type="EMBL" id="KAK0985813.1"/>
    </source>
</evidence>
<reference evidence="7" key="1">
    <citation type="submission" date="2023-06" db="EMBL/GenBank/DDBJ databases">
        <title>Black Yeasts Isolated from many extreme environments.</title>
        <authorList>
            <person name="Coleine C."/>
            <person name="Stajich J.E."/>
            <person name="Selbmann L."/>
        </authorList>
    </citation>
    <scope>NUCLEOTIDE SEQUENCE</scope>
    <source>
        <strain evidence="7">CCFEE 5200</strain>
    </source>
</reference>
<evidence type="ECO:0000256" key="6">
    <source>
        <dbReference type="SAM" id="Phobius"/>
    </source>
</evidence>
<keyword evidence="4" id="KW-0175">Coiled coil</keyword>
<dbReference type="Gene3D" id="1.20.1250.20">
    <property type="entry name" value="MFS general substrate transporter like domains"/>
    <property type="match status" value="2"/>
</dbReference>
<feature type="coiled-coil region" evidence="4">
    <location>
        <begin position="967"/>
        <end position="994"/>
    </location>
</feature>
<evidence type="ECO:0000256" key="2">
    <source>
        <dbReference type="ARBA" id="ARBA00004141"/>
    </source>
</evidence>
<evidence type="ECO:0000256" key="1">
    <source>
        <dbReference type="ARBA" id="ARBA00002550"/>
    </source>
</evidence>
<evidence type="ECO:0000313" key="8">
    <source>
        <dbReference type="Proteomes" id="UP001175353"/>
    </source>
</evidence>
<evidence type="ECO:0000256" key="3">
    <source>
        <dbReference type="ARBA" id="ARBA00038251"/>
    </source>
</evidence>
<dbReference type="GO" id="GO:0016020">
    <property type="term" value="C:membrane"/>
    <property type="evidence" value="ECO:0007669"/>
    <property type="project" value="UniProtKB-SubCell"/>
</dbReference>
<feature type="compositionally biased region" description="Basic residues" evidence="5">
    <location>
        <begin position="807"/>
        <end position="822"/>
    </location>
</feature>
<comment type="similarity">
    <text evidence="3">Belongs to the YPP1 family.</text>
</comment>
<feature type="compositionally biased region" description="Polar residues" evidence="5">
    <location>
        <begin position="713"/>
        <end position="725"/>
    </location>
</feature>
<comment type="function">
    <text evidence="1">Involved in endocytosis.</text>
</comment>
<dbReference type="SUPFAM" id="SSF48452">
    <property type="entry name" value="TPR-like"/>
    <property type="match status" value="1"/>
</dbReference>
<dbReference type="Pfam" id="PF07690">
    <property type="entry name" value="MFS_1"/>
    <property type="match status" value="1"/>
</dbReference>
<keyword evidence="6" id="KW-1133">Transmembrane helix</keyword>
<feature type="compositionally biased region" description="Basic and acidic residues" evidence="5">
    <location>
        <begin position="823"/>
        <end position="850"/>
    </location>
</feature>
<gene>
    <name evidence="7" type="ORF">LTR91_010395</name>
</gene>
<feature type="compositionally biased region" description="Polar residues" evidence="5">
    <location>
        <begin position="775"/>
        <end position="784"/>
    </location>
</feature>
<dbReference type="Proteomes" id="UP001175353">
    <property type="component" value="Unassembled WGS sequence"/>
</dbReference>
<dbReference type="InterPro" id="IPR011990">
    <property type="entry name" value="TPR-like_helical_dom_sf"/>
</dbReference>
<feature type="transmembrane region" description="Helical" evidence="6">
    <location>
        <begin position="996"/>
        <end position="1013"/>
    </location>
</feature>
<comment type="caution">
    <text evidence="7">The sequence shown here is derived from an EMBL/GenBank/DDBJ whole genome shotgun (WGS) entry which is preliminary data.</text>
</comment>
<feature type="region of interest" description="Disordered" evidence="5">
    <location>
        <begin position="713"/>
        <end position="865"/>
    </location>
</feature>
<evidence type="ECO:0000256" key="4">
    <source>
        <dbReference type="SAM" id="Coils"/>
    </source>
</evidence>
<evidence type="ECO:0000256" key="5">
    <source>
        <dbReference type="SAM" id="MobiDB-lite"/>
    </source>
</evidence>
<dbReference type="GO" id="GO:0022857">
    <property type="term" value="F:transmembrane transporter activity"/>
    <property type="evidence" value="ECO:0007669"/>
    <property type="project" value="InterPro"/>
</dbReference>
<dbReference type="PANTHER" id="PTHR23083">
    <property type="entry name" value="TETRATRICOPEPTIDE REPEAT PROTEIN, TPR"/>
    <property type="match status" value="1"/>
</dbReference>
<evidence type="ECO:0008006" key="9">
    <source>
        <dbReference type="Google" id="ProtNLM"/>
    </source>
</evidence>
<dbReference type="PANTHER" id="PTHR23083:SF464">
    <property type="entry name" value="TETRATRICOPEPTIDE REPEAT DOMAIN 7, ISOFORM A"/>
    <property type="match status" value="1"/>
</dbReference>
<feature type="transmembrane region" description="Helical" evidence="6">
    <location>
        <begin position="1307"/>
        <end position="1329"/>
    </location>
</feature>
<accession>A0AAN6QSX1</accession>
<proteinExistence type="inferred from homology"/>
<name>A0AAN6QSX1_9PEZI</name>
<keyword evidence="6" id="KW-0812">Transmembrane</keyword>
<feature type="transmembrane region" description="Helical" evidence="6">
    <location>
        <begin position="1209"/>
        <end position="1230"/>
    </location>
</feature>
<protein>
    <recommendedName>
        <fullName evidence="9">Major facilitator superfamily (MFS) profile domain-containing protein</fullName>
    </recommendedName>
</protein>
<feature type="transmembrane region" description="Helical" evidence="6">
    <location>
        <begin position="1098"/>
        <end position="1120"/>
    </location>
</feature>
<keyword evidence="6" id="KW-0472">Membrane</keyword>
<dbReference type="InterPro" id="IPR036259">
    <property type="entry name" value="MFS_trans_sf"/>
</dbReference>
<dbReference type="InterPro" id="IPR051722">
    <property type="entry name" value="Endocytosis_PI4K-reg_protein"/>
</dbReference>
<organism evidence="7 8">
    <name type="scientific">Friedmanniomyces endolithicus</name>
    <dbReference type="NCBI Taxonomy" id="329885"/>
    <lineage>
        <taxon>Eukaryota</taxon>
        <taxon>Fungi</taxon>
        <taxon>Dikarya</taxon>
        <taxon>Ascomycota</taxon>
        <taxon>Pezizomycotina</taxon>
        <taxon>Dothideomycetes</taxon>
        <taxon>Dothideomycetidae</taxon>
        <taxon>Mycosphaerellales</taxon>
        <taxon>Teratosphaeriaceae</taxon>
        <taxon>Friedmanniomyces</taxon>
    </lineage>
</organism>
<feature type="transmembrane region" description="Helical" evidence="6">
    <location>
        <begin position="1349"/>
        <end position="1368"/>
    </location>
</feature>
<feature type="transmembrane region" description="Helical" evidence="6">
    <location>
        <begin position="1276"/>
        <end position="1295"/>
    </location>
</feature>
<feature type="transmembrane region" description="Helical" evidence="6">
    <location>
        <begin position="1237"/>
        <end position="1256"/>
    </location>
</feature>
<sequence length="1379" mass="150007">MSVAGKAPNPEKGKRYFAQLDQALCNGSWAEVPELARKTDKHAPERGCFTLAARTEAQIASASHRPTSASSAGTSSIHSLGEAIPRLQEVIASGKSAPDDAYVARACLAEIHWLQEDSGTALKVLPQQDLHTAVSNGQTAALGWLEVCVAKVAFIRAAALEANGRGREVQEVYRAAVVQTPGSRSPELRRWTERLLARVCMSDYTRTSQPTLATLTGSLVSFRAWISFWQRASPQASGSVANPNRLDVPRRQVWKAYYSLLSMILSHDLLYNVSANVGSDLLLVPRRAMSTQQYMEAKIRQRAELKRVETTYESLLLNETQFPKASQTNAEVELWIEQAVINWRTLSSADWSDEELGDGGKATLGRDMLDILYRAATKTFHSNAILRQLFNVHAALGEYDLAIHAFNSYAEIVGRRKAKSEKTGLQELGSDDDDDAAILTASEAVRVLCKYGDREQAEKALEIGERIKEWLGWQRSDEVDELETTEDVKTGGARPADNPVLSRLRPDTLACAHRANGISEAHWAHITCDTDVRASLLKNAASSLRRSRSYDETDPETAYVLARVLAESQNVPAAIEITKRAIAAANASQADDDGEREHYIKQRQLVPLWHLLALCLTTRDEHDAAIKMCNAAFDQFGESTVLFGRQGMLDSNTRSRAQRGLVDSMDDFEKEGLLQVKMTELTLIELTEGAERAADFSDEVLRLYARLFGNPEQLKSASKPPQTAASMAPPPTRGGGGTLRSIAGSIRPKSARNSVERDTSRQVTSNLAALPETSLGRQTATNGQVAGPPISITVTNEDGVSAEKGQREHHNHHLHMPFKMRGHHGDFREAGSMRSKKSAEDLNEKSDGARDSQQVSPPVPPKDTATIDHAQTAVAPESIAPDAPTSAQQPLKVINHNRPPDDWPAPLGHEREVPEQDVRLPAPYPPATSHGLALPNMGSLHVRQHMSSILVKVWLFVAALYVRASFFEDAGGAVEEAQRLVEAFEREKSAQNANSLTLFCLPSAVSIITSSFIGKRRDMAFAAMGGGQPVGFSVGLALGGVLTDTVGWRWGFYIAAILNIAVLGIAIWGLPKEIDDRSAEGPQSSTWRHKLGRLRTEIDWIGAGVASASLALLSYAFSAITGSTVDIRQPSTIASLTTAIALIPVFILWVGRQERLGKPAIIPNSLWRNRTFTTICVAVFFTWGSFNALETILTFYFQKAQGLSAIRTSLYFLPAPVSGTLSNVIMGLVVHRVKANYLVLGGCLLSVVAPLVLVGAGVDSDYWKTGELPGNIFNPIGADSLFTIANLLITSVFPAKTQALAGGVFNTVSQIGKAVGLALVAVIASTVTAESRIVDRASPAALMDGYRATWWYSFACIVFTVTICLWGLRGIGMVGHKRD</sequence>
<feature type="transmembrane region" description="Helical" evidence="6">
    <location>
        <begin position="1172"/>
        <end position="1197"/>
    </location>
</feature>
<dbReference type="Gene3D" id="1.25.40.10">
    <property type="entry name" value="Tetratricopeptide repeat domain"/>
    <property type="match status" value="1"/>
</dbReference>
<feature type="transmembrane region" description="Helical" evidence="6">
    <location>
        <begin position="1020"/>
        <end position="1038"/>
    </location>
</feature>
<dbReference type="InterPro" id="IPR011701">
    <property type="entry name" value="MFS"/>
</dbReference>
<keyword evidence="8" id="KW-1185">Reference proteome</keyword>